<evidence type="ECO:0000313" key="3">
    <source>
        <dbReference type="Proteomes" id="UP000287798"/>
    </source>
</evidence>
<evidence type="ECO:0000256" key="1">
    <source>
        <dbReference type="SAM" id="MobiDB-lite"/>
    </source>
</evidence>
<sequence length="108" mass="11552">MKSISDYPEYQSAVEKLGELQKQLSAEIGRINDLSAKIGRNHGSMDSVTAQAEALLDGEDAPASISTLQRELDEAMERGEGTRSLCQAAAEPGGADQDGKFRRGECGH</sequence>
<evidence type="ECO:0000313" key="2">
    <source>
        <dbReference type="EMBL" id="RRQ19912.1"/>
    </source>
</evidence>
<dbReference type="RefSeq" id="WP_125182477.1">
    <property type="nucleotide sequence ID" value="NZ_QZMU01000002.1"/>
</dbReference>
<organism evidence="2 3">
    <name type="scientific">Thiohalobacter thiocyanaticus</name>
    <dbReference type="NCBI Taxonomy" id="585455"/>
    <lineage>
        <taxon>Bacteria</taxon>
        <taxon>Pseudomonadati</taxon>
        <taxon>Pseudomonadota</taxon>
        <taxon>Gammaproteobacteria</taxon>
        <taxon>Thiohalobacterales</taxon>
        <taxon>Thiohalobacteraceae</taxon>
        <taxon>Thiohalobacter</taxon>
    </lineage>
</organism>
<proteinExistence type="predicted"/>
<gene>
    <name evidence="2" type="ORF">D6C00_14195</name>
</gene>
<reference evidence="2 3" key="1">
    <citation type="journal article" date="2010" name="Int. J. Syst. Evol. Microbiol.">
        <title>Thiohalobacter thiocyanaticus gen. nov., sp. nov., a moderately halophilic, sulfur-oxidizing gammaproteobacterium from hypersaline lakes, that utilizes thiocyanate.</title>
        <authorList>
            <person name="Sorokin D.Y."/>
            <person name="Kovaleva O.L."/>
            <person name="Tourova T.P."/>
            <person name="Muyzer G."/>
        </authorList>
    </citation>
    <scope>NUCLEOTIDE SEQUENCE [LARGE SCALE GENOMIC DNA]</scope>
    <source>
        <strain evidence="2 3">Hrh1</strain>
    </source>
</reference>
<accession>A0A426QDR3</accession>
<protein>
    <submittedName>
        <fullName evidence="2">Uncharacterized protein</fullName>
    </submittedName>
</protein>
<dbReference type="Proteomes" id="UP000287798">
    <property type="component" value="Unassembled WGS sequence"/>
</dbReference>
<dbReference type="EMBL" id="QZMU01000002">
    <property type="protein sequence ID" value="RRQ19912.1"/>
    <property type="molecule type" value="Genomic_DNA"/>
</dbReference>
<feature type="compositionally biased region" description="Basic and acidic residues" evidence="1">
    <location>
        <begin position="97"/>
        <end position="108"/>
    </location>
</feature>
<dbReference type="AlphaFoldDB" id="A0A426QDR3"/>
<feature type="region of interest" description="Disordered" evidence="1">
    <location>
        <begin position="89"/>
        <end position="108"/>
    </location>
</feature>
<keyword evidence="3" id="KW-1185">Reference proteome</keyword>
<comment type="caution">
    <text evidence="2">The sequence shown here is derived from an EMBL/GenBank/DDBJ whole genome shotgun (WGS) entry which is preliminary data.</text>
</comment>
<name>A0A426QDR3_9GAMM</name>